<evidence type="ECO:0000313" key="5">
    <source>
        <dbReference type="EMBL" id="OXM71169.1"/>
    </source>
</evidence>
<dbReference type="PROSITE" id="PS51755">
    <property type="entry name" value="OMPR_PHOB"/>
    <property type="match status" value="1"/>
</dbReference>
<dbReference type="InterPro" id="IPR019734">
    <property type="entry name" value="TPR_rpt"/>
</dbReference>
<dbReference type="Pfam" id="PF13374">
    <property type="entry name" value="TPR_10"/>
    <property type="match status" value="1"/>
</dbReference>
<dbReference type="PANTHER" id="PTHR47691:SF3">
    <property type="entry name" value="HTH-TYPE TRANSCRIPTIONAL REGULATOR RV0890C-RELATED"/>
    <property type="match status" value="1"/>
</dbReference>
<dbReference type="SUPFAM" id="SSF48452">
    <property type="entry name" value="TPR-like"/>
    <property type="match status" value="2"/>
</dbReference>
<dbReference type="InterPro" id="IPR011990">
    <property type="entry name" value="TPR-like_helical_dom_sf"/>
</dbReference>
<protein>
    <submittedName>
        <fullName evidence="5">AfsR family transcriptional regulator</fullName>
    </submittedName>
</protein>
<dbReference type="CDD" id="cd15831">
    <property type="entry name" value="BTAD"/>
    <property type="match status" value="1"/>
</dbReference>
<dbReference type="Proteomes" id="UP000215199">
    <property type="component" value="Unassembled WGS sequence"/>
</dbReference>
<evidence type="ECO:0000259" key="4">
    <source>
        <dbReference type="PROSITE" id="PS51755"/>
    </source>
</evidence>
<dbReference type="Pfam" id="PF13401">
    <property type="entry name" value="AAA_22"/>
    <property type="match status" value="1"/>
</dbReference>
<keyword evidence="2 3" id="KW-0238">DNA-binding</keyword>
<name>A0A229TKE0_9PSEU</name>
<accession>A0A229TKE0</accession>
<organism evidence="5 6">
    <name type="scientific">Amycolatopsis vastitatis</name>
    <dbReference type="NCBI Taxonomy" id="1905142"/>
    <lineage>
        <taxon>Bacteria</taxon>
        <taxon>Bacillati</taxon>
        <taxon>Actinomycetota</taxon>
        <taxon>Actinomycetes</taxon>
        <taxon>Pseudonocardiales</taxon>
        <taxon>Pseudonocardiaceae</taxon>
        <taxon>Amycolatopsis</taxon>
    </lineage>
</organism>
<dbReference type="EMBL" id="NMUL01000002">
    <property type="protein sequence ID" value="OXM71169.1"/>
    <property type="molecule type" value="Genomic_DNA"/>
</dbReference>
<dbReference type="GO" id="GO:0006355">
    <property type="term" value="P:regulation of DNA-templated transcription"/>
    <property type="evidence" value="ECO:0007669"/>
    <property type="project" value="InterPro"/>
</dbReference>
<dbReference type="InterPro" id="IPR049945">
    <property type="entry name" value="AAA_22"/>
</dbReference>
<dbReference type="SMART" id="SM00028">
    <property type="entry name" value="TPR"/>
    <property type="match status" value="4"/>
</dbReference>
<dbReference type="RefSeq" id="WP_093945607.1">
    <property type="nucleotide sequence ID" value="NZ_NMUL01000002.1"/>
</dbReference>
<feature type="DNA-binding region" description="OmpR/PhoB-type" evidence="3">
    <location>
        <begin position="1"/>
        <end position="91"/>
    </location>
</feature>
<dbReference type="GO" id="GO:0000160">
    <property type="term" value="P:phosphorelay signal transduction system"/>
    <property type="evidence" value="ECO:0007669"/>
    <property type="project" value="InterPro"/>
</dbReference>
<dbReference type="PRINTS" id="PR00364">
    <property type="entry name" value="DISEASERSIST"/>
</dbReference>
<comment type="caution">
    <text evidence="5">The sequence shown here is derived from an EMBL/GenBank/DDBJ whole genome shotgun (WGS) entry which is preliminary data.</text>
</comment>
<reference evidence="6" key="1">
    <citation type="submission" date="2017-07" db="EMBL/GenBank/DDBJ databases">
        <title>Comparative genome mining reveals phylogenetic distribution patterns of secondary metabolites in Amycolatopsis.</title>
        <authorList>
            <person name="Adamek M."/>
            <person name="Alanjary M."/>
            <person name="Sales-Ortells H."/>
            <person name="Goodfellow M."/>
            <person name="Bull A.T."/>
            <person name="Kalinowski J."/>
            <person name="Ziemert N."/>
        </authorList>
    </citation>
    <scope>NUCLEOTIDE SEQUENCE [LARGE SCALE GENOMIC DNA]</scope>
    <source>
        <strain evidence="6">H5</strain>
    </source>
</reference>
<comment type="similarity">
    <text evidence="1">Belongs to the AfsR/DnrI/RedD regulatory family.</text>
</comment>
<dbReference type="Gene3D" id="1.10.10.10">
    <property type="entry name" value="Winged helix-like DNA-binding domain superfamily/Winged helix DNA-binding domain"/>
    <property type="match status" value="1"/>
</dbReference>
<evidence type="ECO:0000256" key="2">
    <source>
        <dbReference type="ARBA" id="ARBA00023125"/>
    </source>
</evidence>
<dbReference type="SUPFAM" id="SSF52540">
    <property type="entry name" value="P-loop containing nucleoside triphosphate hydrolases"/>
    <property type="match status" value="1"/>
</dbReference>
<dbReference type="SMART" id="SM01043">
    <property type="entry name" value="BTAD"/>
    <property type="match status" value="1"/>
</dbReference>
<dbReference type="AlphaFoldDB" id="A0A229TKE0"/>
<dbReference type="InterPro" id="IPR001867">
    <property type="entry name" value="OmpR/PhoB-type_DNA-bd"/>
</dbReference>
<evidence type="ECO:0000313" key="6">
    <source>
        <dbReference type="Proteomes" id="UP000215199"/>
    </source>
</evidence>
<dbReference type="Pfam" id="PF00486">
    <property type="entry name" value="Trans_reg_C"/>
    <property type="match status" value="1"/>
</dbReference>
<dbReference type="Gene3D" id="3.40.50.300">
    <property type="entry name" value="P-loop containing nucleotide triphosphate hydrolases"/>
    <property type="match status" value="1"/>
</dbReference>
<feature type="domain" description="OmpR/PhoB-type" evidence="4">
    <location>
        <begin position="1"/>
        <end position="91"/>
    </location>
</feature>
<dbReference type="SUPFAM" id="SSF46894">
    <property type="entry name" value="C-terminal effector domain of the bipartite response regulators"/>
    <property type="match status" value="1"/>
</dbReference>
<keyword evidence="6" id="KW-1185">Reference proteome</keyword>
<dbReference type="OrthoDB" id="9812579at2"/>
<dbReference type="PANTHER" id="PTHR47691">
    <property type="entry name" value="REGULATOR-RELATED"/>
    <property type="match status" value="1"/>
</dbReference>
<dbReference type="Pfam" id="PF03704">
    <property type="entry name" value="BTAD"/>
    <property type="match status" value="1"/>
</dbReference>
<gene>
    <name evidence="5" type="ORF">CF165_01625</name>
</gene>
<dbReference type="GO" id="GO:0016887">
    <property type="term" value="F:ATP hydrolysis activity"/>
    <property type="evidence" value="ECO:0007669"/>
    <property type="project" value="InterPro"/>
</dbReference>
<dbReference type="Gene3D" id="1.25.40.10">
    <property type="entry name" value="Tetratricopeptide repeat domain"/>
    <property type="match status" value="2"/>
</dbReference>
<evidence type="ECO:0000256" key="3">
    <source>
        <dbReference type="PROSITE-ProRule" id="PRU01091"/>
    </source>
</evidence>
<dbReference type="InterPro" id="IPR005158">
    <property type="entry name" value="BTAD"/>
</dbReference>
<sequence>MRFGVLGAVAAWDAGGALVAIGGPRSRTLLALLALEAGRFVPAERLIDGMYGEYPPDGAANALQSQVSRLRTALKELAPVEFTAAGYRLVVEPDEVDVLAFERLAREGRALLKNGEHARAADVLGEALALWRGTAFSDLADAPFATAQAARLEELRADAADDHVEARLALGQAEDVLAGLRETVAAQPLRERPRAQLVRALAAAGRPADALAAFEDARRTLADELGADPGPELAEAHLAVLRGETEQPVIPALPAQLTSFVGRGDELRQVAELLARNRLVTLTGPGGTGKTRLAVEIAAAEAGTVAFVELAPHGGPDVVRAVLSALGLRDAPTAALAAARGGPQDPLERLVSALHDRSTLLVLDNCEHVVDVAARLTARLLAACPGLRVLATSREPLGITGEQLAPVPRLAVPPPGTPASRATEFPAIRLFADRAAASDPAFAVDESTIGDVQHICAALDGLPLALELAAARVRALELGEIAARLDDRFRLLARGSRTAEARHRSLRGVVEWSWDLLGAEERELARRLTVFSGGATAAAAAEVCGADGDLLLELADKSLVEAVGGRFRMLETIRAFGAEKLAEAGETEAFHRAHAEYFLRFAEEADPMLRTAAQLEWLARIDAEYDNLLATLRWATDHDVVLALRLVPPLAMYWWMRGRRFEGAGLSLAVVSRCPPDLREEYVEEFLVCVLGAMSAHPDESLEQYLPMVHRYATSVDWAPRNPILVMLMGVVAGPPDDDEQLLGRGEALLAHGDPWTWALLPTGMGLRAMMTGDLAAAEEGLREGAAQFRALGERWGLSMALDHLSQLLTWRGEHDAALPLMDEALGLMHEIGATDDAADLMTRRAWTRLLSGDFGGARQDYELAAAMARRTGMPESRASAYIGLANLSRHEGDPATAREWCERALTECRGGSFSAETVRAMAMVSLGWLALAEGQAAEAAAWHRDALVLGRHWHASDVVAAALEGMAGAAAQPAQAAVLLGAAAGMRGTPIAGDLDVSAVRARVRESLGADGFERAYGTGLGMSAQKALTTAGLAEVTGSAADPSPSPLA</sequence>
<dbReference type="GO" id="GO:0003677">
    <property type="term" value="F:DNA binding"/>
    <property type="evidence" value="ECO:0007669"/>
    <property type="project" value="UniProtKB-UniRule"/>
</dbReference>
<dbReference type="InterPro" id="IPR036388">
    <property type="entry name" value="WH-like_DNA-bd_sf"/>
</dbReference>
<proteinExistence type="inferred from homology"/>
<evidence type="ECO:0000256" key="1">
    <source>
        <dbReference type="ARBA" id="ARBA00005820"/>
    </source>
</evidence>
<dbReference type="InterPro" id="IPR027417">
    <property type="entry name" value="P-loop_NTPase"/>
</dbReference>
<dbReference type="SMART" id="SM00862">
    <property type="entry name" value="Trans_reg_C"/>
    <property type="match status" value="1"/>
</dbReference>
<dbReference type="InterPro" id="IPR016032">
    <property type="entry name" value="Sig_transdc_resp-reg_C-effctor"/>
</dbReference>